<evidence type="ECO:0000313" key="2">
    <source>
        <dbReference type="Proteomes" id="UP000000565"/>
    </source>
</evidence>
<reference evidence="1 2" key="3">
    <citation type="journal article" date="2012" name="BMC Genomics">
        <title>Genome-wide dynamic transcriptional profiling in clostridium beijerinckii NCIMB 8052 using single-nucleotide resolution RNA-Seq.</title>
        <authorList>
            <person name="Wang Y."/>
            <person name="Li X."/>
            <person name="Mao Y."/>
            <person name="Blaschek H.P."/>
        </authorList>
    </citation>
    <scope>NUCLEOTIDE SEQUENCE [LARGE SCALE GENOMIC DNA]</scope>
    <source>
        <strain evidence="2">ATCC 51743 / NCIMB 8052</strain>
    </source>
</reference>
<name>A6LX15_CLOB8</name>
<reference evidence="1 2" key="2">
    <citation type="journal article" date="2011" name="BMC Genomics">
        <title>Single-nucleotide resolution analysis of the transcriptome structure of Clostridium beijerinckii NCIMB 8052 using RNA-Seq.</title>
        <authorList>
            <person name="Wang Y."/>
            <person name="Li X."/>
            <person name="Mao Y."/>
            <person name="Blaschek H.P."/>
        </authorList>
    </citation>
    <scope>NUCLEOTIDE SEQUENCE [LARGE SCALE GENOMIC DNA]</scope>
    <source>
        <strain evidence="2">ATCC 51743 / NCIMB 8052</strain>
    </source>
</reference>
<dbReference type="eggNOG" id="ENOG503253J">
    <property type="taxonomic scope" value="Bacteria"/>
</dbReference>
<dbReference type="AlphaFoldDB" id="A6LX15"/>
<dbReference type="HOGENOM" id="CLU_1944956_0_0_9"/>
<evidence type="ECO:0000313" key="1">
    <source>
        <dbReference type="EMBL" id="ABR34895.1"/>
    </source>
</evidence>
<sequence length="129" mass="14522">MSSYLTEKIGNIAINMYTVVYLIQLHKGCDFMENNQDLKIMVDDIEMLLDGILLSGVSVTLDGTLREVNRLAVSCDKFGLKEGASMLFKLEEALKMKRHSLNFDLDEVVKTLAVLGSYVSLIKDKMKKL</sequence>
<dbReference type="Proteomes" id="UP000000565">
    <property type="component" value="Chromosome"/>
</dbReference>
<gene>
    <name evidence="1" type="ordered locus">Cbei_2744</name>
</gene>
<dbReference type="EMBL" id="CP000721">
    <property type="protein sequence ID" value="ABR34895.1"/>
    <property type="molecule type" value="Genomic_DNA"/>
</dbReference>
<reference evidence="1 2" key="1">
    <citation type="submission" date="2007-06" db="EMBL/GenBank/DDBJ databases">
        <title>Complete sequence of Clostridium beijerinckii NCIMB 8052.</title>
        <authorList>
            <consortium name="US DOE Joint Genome Institute"/>
            <person name="Copeland A."/>
            <person name="Lucas S."/>
            <person name="Lapidus A."/>
            <person name="Barry K."/>
            <person name="Detter J.C."/>
            <person name="Glavina del Rio T."/>
            <person name="Hammon N."/>
            <person name="Israni S."/>
            <person name="Dalin E."/>
            <person name="Tice H."/>
            <person name="Pitluck S."/>
            <person name="Sims D."/>
            <person name="Brettin T."/>
            <person name="Bruce D."/>
            <person name="Tapia R."/>
            <person name="Brainard J."/>
            <person name="Schmutz J."/>
            <person name="Larimer F."/>
            <person name="Land M."/>
            <person name="Hauser L."/>
            <person name="Kyrpides N."/>
            <person name="Mikhailova N."/>
            <person name="Bennet G."/>
            <person name="Cann I."/>
            <person name="Chen J.-S."/>
            <person name="Contreras A.L."/>
            <person name="Jones D."/>
            <person name="Kashket E."/>
            <person name="Mitchell W."/>
            <person name="Stoddard S."/>
            <person name="Schwarz W."/>
            <person name="Qureshi N."/>
            <person name="Young M."/>
            <person name="Shi Z."/>
            <person name="Ezeji T."/>
            <person name="White B."/>
            <person name="Blaschek H."/>
            <person name="Richardson P."/>
        </authorList>
    </citation>
    <scope>NUCLEOTIDE SEQUENCE [LARGE SCALE GENOMIC DNA]</scope>
    <source>
        <strain evidence="2">ATCC 51743 / NCIMB 8052</strain>
    </source>
</reference>
<dbReference type="KEGG" id="cbe:Cbei_2744"/>
<organism evidence="1 2">
    <name type="scientific">Clostridium beijerinckii (strain ATCC 51743 / NCIMB 8052)</name>
    <name type="common">Clostridium acetobutylicum</name>
    <dbReference type="NCBI Taxonomy" id="290402"/>
    <lineage>
        <taxon>Bacteria</taxon>
        <taxon>Bacillati</taxon>
        <taxon>Bacillota</taxon>
        <taxon>Clostridia</taxon>
        <taxon>Eubacteriales</taxon>
        <taxon>Clostridiaceae</taxon>
        <taxon>Clostridium</taxon>
    </lineage>
</organism>
<accession>A6LX15</accession>
<proteinExistence type="predicted"/>
<protein>
    <submittedName>
        <fullName evidence="1">Uncharacterized protein</fullName>
    </submittedName>
</protein>